<keyword evidence="6 8" id="KW-1133">Transmembrane helix</keyword>
<reference evidence="9" key="1">
    <citation type="submission" date="2022-12" db="EMBL/GenBank/DDBJ databases">
        <title>Peptostreptococcus.</title>
        <authorList>
            <person name="Lee S.H."/>
        </authorList>
    </citation>
    <scope>NUCLEOTIDE SEQUENCE</scope>
    <source>
        <strain evidence="9">CBA3647</strain>
    </source>
</reference>
<feature type="transmembrane region" description="Helical" evidence="8">
    <location>
        <begin position="170"/>
        <end position="192"/>
    </location>
</feature>
<evidence type="ECO:0000313" key="9">
    <source>
        <dbReference type="EMBL" id="WAW15343.1"/>
    </source>
</evidence>
<keyword evidence="3" id="KW-0813">Transport</keyword>
<organism evidence="9 10">
    <name type="scientific">Peptostreptococcus equinus</name>
    <dbReference type="NCBI Taxonomy" id="3003601"/>
    <lineage>
        <taxon>Bacteria</taxon>
        <taxon>Bacillati</taxon>
        <taxon>Bacillota</taxon>
        <taxon>Clostridia</taxon>
        <taxon>Peptostreptococcales</taxon>
        <taxon>Peptostreptococcaceae</taxon>
        <taxon>Peptostreptococcus</taxon>
    </lineage>
</organism>
<dbReference type="RefSeq" id="WP_269312015.1">
    <property type="nucleotide sequence ID" value="NZ_CP114052.1"/>
</dbReference>
<evidence type="ECO:0000256" key="5">
    <source>
        <dbReference type="ARBA" id="ARBA00022692"/>
    </source>
</evidence>
<sequence>MQRNTKSFKSQVMLLIIFGLILGITLNIDFVLKRFSVLFAVLTPILIGCITAFVLNIIVTLFEKKLFDKSNNKIIQKTKRGLSILLAFVSMVLLSYILLNIIVPQVSKSLSVFINQLPHLFDVVRGELQKYANAYPSLQEKLQNGDFDTQAIIQKIAGTITSWAGGVLSILNSIFGILVNTVIAVIIAIYIVSSKEKLREQFDKLFKKIFTIKSNRKLYYILDLANDTFRAFFIGQFIEAIILGCLCTAGMFLFKFPYPAMIGSFVGVTALIPMVGAYIGCLFGFLMIFPVNPFMAFLFILFIIVLQQIEGNIIYPKVVGTSVGLPGLWVLVAIIIGGGLFGVVGILLGVPLMATLYKLIRDIVNDNAHELFDNKVTTKTDIKIERDITNINTESSIIEMDSK</sequence>
<evidence type="ECO:0000256" key="4">
    <source>
        <dbReference type="ARBA" id="ARBA00022475"/>
    </source>
</evidence>
<keyword evidence="4" id="KW-1003">Cell membrane</keyword>
<gene>
    <name evidence="9" type="ORF">O0R46_02500</name>
</gene>
<dbReference type="Proteomes" id="UP001164187">
    <property type="component" value="Chromosome"/>
</dbReference>
<evidence type="ECO:0000256" key="2">
    <source>
        <dbReference type="ARBA" id="ARBA00009773"/>
    </source>
</evidence>
<feature type="transmembrane region" description="Helical" evidence="8">
    <location>
        <begin position="82"/>
        <end position="103"/>
    </location>
</feature>
<dbReference type="EMBL" id="CP114052">
    <property type="protein sequence ID" value="WAW15343.1"/>
    <property type="molecule type" value="Genomic_DNA"/>
</dbReference>
<feature type="transmembrane region" description="Helical" evidence="8">
    <location>
        <begin position="231"/>
        <end position="254"/>
    </location>
</feature>
<comment type="subcellular location">
    <subcellularLocation>
        <location evidence="1">Cell membrane</location>
        <topology evidence="1">Multi-pass membrane protein</topology>
    </subcellularLocation>
</comment>
<feature type="transmembrane region" description="Helical" evidence="8">
    <location>
        <begin position="260"/>
        <end position="289"/>
    </location>
</feature>
<evidence type="ECO:0000256" key="8">
    <source>
        <dbReference type="SAM" id="Phobius"/>
    </source>
</evidence>
<protein>
    <submittedName>
        <fullName evidence="9">AI-2E family transporter</fullName>
    </submittedName>
</protein>
<evidence type="ECO:0000256" key="3">
    <source>
        <dbReference type="ARBA" id="ARBA00022448"/>
    </source>
</evidence>
<keyword evidence="5 8" id="KW-0812">Transmembrane</keyword>
<evidence type="ECO:0000256" key="7">
    <source>
        <dbReference type="ARBA" id="ARBA00023136"/>
    </source>
</evidence>
<dbReference type="Pfam" id="PF01594">
    <property type="entry name" value="AI-2E_transport"/>
    <property type="match status" value="1"/>
</dbReference>
<feature type="transmembrane region" description="Helical" evidence="8">
    <location>
        <begin position="327"/>
        <end position="352"/>
    </location>
</feature>
<evidence type="ECO:0000256" key="6">
    <source>
        <dbReference type="ARBA" id="ARBA00022989"/>
    </source>
</evidence>
<evidence type="ECO:0000256" key="1">
    <source>
        <dbReference type="ARBA" id="ARBA00004651"/>
    </source>
</evidence>
<accession>A0ABY7JPP8</accession>
<proteinExistence type="inferred from homology"/>
<name>A0ABY7JPP8_9FIRM</name>
<feature type="transmembrane region" description="Helical" evidence="8">
    <location>
        <begin position="296"/>
        <end position="315"/>
    </location>
</feature>
<feature type="transmembrane region" description="Helical" evidence="8">
    <location>
        <begin position="12"/>
        <end position="32"/>
    </location>
</feature>
<dbReference type="PANTHER" id="PTHR21716">
    <property type="entry name" value="TRANSMEMBRANE PROTEIN"/>
    <property type="match status" value="1"/>
</dbReference>
<keyword evidence="10" id="KW-1185">Reference proteome</keyword>
<feature type="transmembrane region" description="Helical" evidence="8">
    <location>
        <begin position="38"/>
        <end position="62"/>
    </location>
</feature>
<keyword evidence="7 8" id="KW-0472">Membrane</keyword>
<evidence type="ECO:0000313" key="10">
    <source>
        <dbReference type="Proteomes" id="UP001164187"/>
    </source>
</evidence>
<dbReference type="PANTHER" id="PTHR21716:SF53">
    <property type="entry name" value="PERMEASE PERM-RELATED"/>
    <property type="match status" value="1"/>
</dbReference>
<comment type="similarity">
    <text evidence="2">Belongs to the autoinducer-2 exporter (AI-2E) (TC 2.A.86) family.</text>
</comment>
<dbReference type="InterPro" id="IPR002549">
    <property type="entry name" value="AI-2E-like"/>
</dbReference>